<keyword evidence="6" id="KW-0862">Zinc</keyword>
<evidence type="ECO:0000256" key="5">
    <source>
        <dbReference type="ARBA" id="ARBA00022801"/>
    </source>
</evidence>
<dbReference type="KEGG" id="atq:GH723_08400"/>
<dbReference type="AlphaFoldDB" id="A0A5Q2RDZ2"/>
<organism evidence="9 10">
    <name type="scientific">Actinomarinicola tropica</name>
    <dbReference type="NCBI Taxonomy" id="2789776"/>
    <lineage>
        <taxon>Bacteria</taxon>
        <taxon>Bacillati</taxon>
        <taxon>Actinomycetota</taxon>
        <taxon>Acidimicrobiia</taxon>
        <taxon>Acidimicrobiales</taxon>
        <taxon>Iamiaceae</taxon>
        <taxon>Actinomarinicola</taxon>
    </lineage>
</organism>
<evidence type="ECO:0000256" key="7">
    <source>
        <dbReference type="SAM" id="MobiDB-lite"/>
    </source>
</evidence>
<comment type="pathway">
    <text evidence="2 6">Cofactor biosynthesis; 7,8-dihydroneopterin triphosphate biosynthesis; 7,8-dihydroneopterin triphosphate from GTP: step 1/1.</text>
</comment>
<evidence type="ECO:0000259" key="8">
    <source>
        <dbReference type="Pfam" id="PF01227"/>
    </source>
</evidence>
<evidence type="ECO:0000256" key="2">
    <source>
        <dbReference type="ARBA" id="ARBA00005080"/>
    </source>
</evidence>
<sequence length="238" mass="26275">MGERYRLPAAPATVRSSDRQGEPVTTPPSPESSRPDLEQLDQGPPPAAIDRPRLVAAVREMLLAMGEDPERDGLRRTPERVADMYAEVVGGLHDEPERHLEVQFEADHDEMIMVRDISFASICEHHLVPFIGRAHVAYIPGPEGRITGLSKLARLVDGYAKRPQVQERLTSQVADKLMERLQPRGALVVVEAEHLCMSMRGVRKPGALTVTSAVRGIFKTSQSTRAEAMNLIGFSRDG</sequence>
<dbReference type="GO" id="GO:0006730">
    <property type="term" value="P:one-carbon metabolic process"/>
    <property type="evidence" value="ECO:0007669"/>
    <property type="project" value="UniProtKB-UniRule"/>
</dbReference>
<keyword evidence="10" id="KW-1185">Reference proteome</keyword>
<protein>
    <recommendedName>
        <fullName evidence="6">GTP cyclohydrolase 1</fullName>
        <ecNumber evidence="6">3.5.4.16</ecNumber>
    </recommendedName>
    <alternativeName>
        <fullName evidence="6">GTP cyclohydrolase I</fullName>
        <shortName evidence="6">GTP-CH-I</shortName>
    </alternativeName>
</protein>
<evidence type="ECO:0000256" key="3">
    <source>
        <dbReference type="ARBA" id="ARBA00008085"/>
    </source>
</evidence>
<reference evidence="9 10" key="1">
    <citation type="submission" date="2019-11" db="EMBL/GenBank/DDBJ databases">
        <authorList>
            <person name="He Y."/>
        </authorList>
    </citation>
    <scope>NUCLEOTIDE SEQUENCE [LARGE SCALE GENOMIC DNA]</scope>
    <source>
        <strain evidence="9 10">SCSIO 58843</strain>
    </source>
</reference>
<dbReference type="HAMAP" id="MF_00223">
    <property type="entry name" value="FolE"/>
    <property type="match status" value="1"/>
</dbReference>
<evidence type="ECO:0000313" key="9">
    <source>
        <dbReference type="EMBL" id="QGG95118.1"/>
    </source>
</evidence>
<feature type="binding site" evidence="6">
    <location>
        <position position="196"/>
    </location>
    <ligand>
        <name>Zn(2+)</name>
        <dbReference type="ChEBI" id="CHEBI:29105"/>
    </ligand>
</feature>
<dbReference type="Gene3D" id="1.10.286.10">
    <property type="match status" value="1"/>
</dbReference>
<comment type="catalytic activity">
    <reaction evidence="1 6">
        <text>GTP + H2O = 7,8-dihydroneopterin 3'-triphosphate + formate + H(+)</text>
        <dbReference type="Rhea" id="RHEA:17473"/>
        <dbReference type="ChEBI" id="CHEBI:15377"/>
        <dbReference type="ChEBI" id="CHEBI:15378"/>
        <dbReference type="ChEBI" id="CHEBI:15740"/>
        <dbReference type="ChEBI" id="CHEBI:37565"/>
        <dbReference type="ChEBI" id="CHEBI:58462"/>
        <dbReference type="EC" id="3.5.4.16"/>
    </reaction>
</comment>
<dbReference type="PROSITE" id="PS00860">
    <property type="entry name" value="GTP_CYCLOHYDROL_1_2"/>
    <property type="match status" value="1"/>
</dbReference>
<dbReference type="FunFam" id="3.30.1130.10:FF:000001">
    <property type="entry name" value="GTP cyclohydrolase 1"/>
    <property type="match status" value="1"/>
</dbReference>
<proteinExistence type="inferred from homology"/>
<dbReference type="SUPFAM" id="SSF55620">
    <property type="entry name" value="Tetrahydrobiopterin biosynthesis enzymes-like"/>
    <property type="match status" value="1"/>
</dbReference>
<keyword evidence="6" id="KW-0342">GTP-binding</keyword>
<evidence type="ECO:0000313" key="10">
    <source>
        <dbReference type="Proteomes" id="UP000334019"/>
    </source>
</evidence>
<evidence type="ECO:0000256" key="1">
    <source>
        <dbReference type="ARBA" id="ARBA00001052"/>
    </source>
</evidence>
<dbReference type="PANTHER" id="PTHR11109">
    <property type="entry name" value="GTP CYCLOHYDROLASE I"/>
    <property type="match status" value="1"/>
</dbReference>
<dbReference type="EC" id="3.5.4.16" evidence="6"/>
<dbReference type="GO" id="GO:0005737">
    <property type="term" value="C:cytoplasm"/>
    <property type="evidence" value="ECO:0007669"/>
    <property type="project" value="TreeGrafter"/>
</dbReference>
<keyword evidence="6" id="KW-0479">Metal-binding</keyword>
<dbReference type="GO" id="GO:0046654">
    <property type="term" value="P:tetrahydrofolate biosynthetic process"/>
    <property type="evidence" value="ECO:0007669"/>
    <property type="project" value="UniProtKB-UniRule"/>
</dbReference>
<dbReference type="PANTHER" id="PTHR11109:SF7">
    <property type="entry name" value="GTP CYCLOHYDROLASE 1"/>
    <property type="match status" value="1"/>
</dbReference>
<feature type="domain" description="GTP cyclohydrolase I" evidence="8">
    <location>
        <begin position="56"/>
        <end position="232"/>
    </location>
</feature>
<dbReference type="GO" id="GO:0003934">
    <property type="term" value="F:GTP cyclohydrolase I activity"/>
    <property type="evidence" value="ECO:0007669"/>
    <property type="project" value="UniProtKB-UniRule"/>
</dbReference>
<dbReference type="FunFam" id="1.10.286.10:FF:000001">
    <property type="entry name" value="GTP cyclohydrolase 1"/>
    <property type="match status" value="1"/>
</dbReference>
<dbReference type="InterPro" id="IPR043134">
    <property type="entry name" value="GTP-CH-I_N"/>
</dbReference>
<dbReference type="EMBL" id="CP045851">
    <property type="protein sequence ID" value="QGG95118.1"/>
    <property type="molecule type" value="Genomic_DNA"/>
</dbReference>
<evidence type="ECO:0000256" key="4">
    <source>
        <dbReference type="ARBA" id="ARBA00022563"/>
    </source>
</evidence>
<dbReference type="Gene3D" id="3.30.1130.10">
    <property type="match status" value="1"/>
</dbReference>
<dbReference type="UniPathway" id="UPA00848">
    <property type="reaction ID" value="UER00151"/>
</dbReference>
<comment type="subunit">
    <text evidence="6">Homopolymer.</text>
</comment>
<dbReference type="GO" id="GO:0008270">
    <property type="term" value="F:zinc ion binding"/>
    <property type="evidence" value="ECO:0007669"/>
    <property type="project" value="UniProtKB-UniRule"/>
</dbReference>
<feature type="region of interest" description="Disordered" evidence="7">
    <location>
        <begin position="1"/>
        <end position="50"/>
    </location>
</feature>
<dbReference type="Pfam" id="PF01227">
    <property type="entry name" value="GTP_cyclohydroI"/>
    <property type="match status" value="1"/>
</dbReference>
<dbReference type="GO" id="GO:0006729">
    <property type="term" value="P:tetrahydrobiopterin biosynthetic process"/>
    <property type="evidence" value="ECO:0007669"/>
    <property type="project" value="TreeGrafter"/>
</dbReference>
<dbReference type="NCBIfam" id="TIGR00063">
    <property type="entry name" value="folE"/>
    <property type="match status" value="1"/>
</dbReference>
<dbReference type="Proteomes" id="UP000334019">
    <property type="component" value="Chromosome"/>
</dbReference>
<evidence type="ECO:0000256" key="6">
    <source>
        <dbReference type="HAMAP-Rule" id="MF_00223"/>
    </source>
</evidence>
<keyword evidence="6" id="KW-0547">Nucleotide-binding</keyword>
<dbReference type="PROSITE" id="PS00859">
    <property type="entry name" value="GTP_CYCLOHYDROL_1_1"/>
    <property type="match status" value="1"/>
</dbReference>
<dbReference type="InterPro" id="IPR001474">
    <property type="entry name" value="GTP_CycHdrlase_I"/>
</dbReference>
<gene>
    <name evidence="6 9" type="primary">folE</name>
    <name evidence="9" type="ORF">GH723_08400</name>
</gene>
<dbReference type="InterPro" id="IPR020602">
    <property type="entry name" value="GTP_CycHdrlase_I_dom"/>
</dbReference>
<feature type="binding site" evidence="6">
    <location>
        <position position="123"/>
    </location>
    <ligand>
        <name>Zn(2+)</name>
        <dbReference type="ChEBI" id="CHEBI:29105"/>
    </ligand>
</feature>
<comment type="similarity">
    <text evidence="3 6">Belongs to the GTP cyclohydrolase I family.</text>
</comment>
<feature type="binding site" evidence="6">
    <location>
        <position position="126"/>
    </location>
    <ligand>
        <name>Zn(2+)</name>
        <dbReference type="ChEBI" id="CHEBI:29105"/>
    </ligand>
</feature>
<dbReference type="InterPro" id="IPR018234">
    <property type="entry name" value="GTP_CycHdrlase_I_CS"/>
</dbReference>
<keyword evidence="5 6" id="KW-0378">Hydrolase</keyword>
<dbReference type="GO" id="GO:0005525">
    <property type="term" value="F:GTP binding"/>
    <property type="evidence" value="ECO:0007669"/>
    <property type="project" value="UniProtKB-KW"/>
</dbReference>
<accession>A0A5Q2RDZ2</accession>
<dbReference type="InterPro" id="IPR043133">
    <property type="entry name" value="GTP-CH-I_C/QueF"/>
</dbReference>
<dbReference type="NCBIfam" id="NF006826">
    <property type="entry name" value="PRK09347.1-3"/>
    <property type="match status" value="1"/>
</dbReference>
<name>A0A5Q2RDZ2_9ACTN</name>
<dbReference type="NCBIfam" id="NF006825">
    <property type="entry name" value="PRK09347.1-2"/>
    <property type="match status" value="1"/>
</dbReference>
<keyword evidence="4 6" id="KW-0554">One-carbon metabolism</keyword>